<comment type="caution">
    <text evidence="1">The sequence shown here is derived from an EMBL/GenBank/DDBJ whole genome shotgun (WGS) entry which is preliminary data.</text>
</comment>
<dbReference type="OrthoDB" id="9816502at2"/>
<keyword evidence="2" id="KW-1185">Reference proteome</keyword>
<dbReference type="SUPFAM" id="SSF89372">
    <property type="entry name" value="Fucose-specific lectin"/>
    <property type="match status" value="1"/>
</dbReference>
<sequence>MPPVAWTALGGPGEVTGARATADTIAVFTAGGYLYLRRRAGDTWRWERVGLPPTGEGVLDAALLALDGTDVLTPVVVGDDLKVWLYREGAAPTPWTGLAGPAPDVGEPFDADCGDLVTGTRGSGAALRHTLVMSSMAGRPWTRQGVDQDGTWFRIAADEDWVAVELATALASVTPGSEPQLHIFAVVRDRQTSASAVRVAVHENSVWTWIDPGGQSPNGQHGGLTATSFRDAAGRLQACAVLATGEPAAASMVIGSGRDWRWAELGQPPSPSGLGTAVVAAKGPDPQPGDEPVIVARSSHNIWTRSLTGPWRDLGTTPDDAAVVVPSNAIELAAPRRVRTAGVSWESDLWTLESGDAGVRWESHGSPGAVVSVVGAYTAAPEPDLTDLPVEVPVIDEYGAVWSCRVWGNPADGFFPSSGFWAAHGQPRAGVTAASGVGVFTQPGIPQPAWVFVVGSDGRLWAKTAGAWVDHGAPPGRSIKSGVAPIAVAGLPAVHVFADDGRLWMRSMSGGDWRWTDRGAPPGQLIFAVMGAAALPMPVAVVATEDGHLWVNVPDGGAFRWTDLGTPAPAERIVAAIGVEAVGTALDIVVVGSPSGQVWSLRWTPGAASPWTAHGRPLDARIRAAVGTVPGPAGSLAAVVGNDQQIWVTSSVGGPWSRWDPQFPGITAATGKTALLMGVLPCVVTVNNERRVHVATPEHGV</sequence>
<name>A0A5M3VV09_9ACTN</name>
<gene>
    <name evidence="1" type="ORF">Acor_24700</name>
</gene>
<accession>A0A5M3VV09</accession>
<dbReference type="AlphaFoldDB" id="A0A5M3VV09"/>
<dbReference type="EMBL" id="BLAD01000044">
    <property type="protein sequence ID" value="GES00406.1"/>
    <property type="molecule type" value="Genomic_DNA"/>
</dbReference>
<reference evidence="1 2" key="1">
    <citation type="submission" date="2019-10" db="EMBL/GenBank/DDBJ databases">
        <title>Whole genome shotgun sequence of Acrocarpospora corrugata NBRC 13972.</title>
        <authorList>
            <person name="Ichikawa N."/>
            <person name="Kimura A."/>
            <person name="Kitahashi Y."/>
            <person name="Komaki H."/>
            <person name="Oguchi A."/>
        </authorList>
    </citation>
    <scope>NUCLEOTIDE SEQUENCE [LARGE SCALE GENOMIC DNA]</scope>
    <source>
        <strain evidence="1 2">NBRC 13972</strain>
    </source>
</reference>
<proteinExistence type="predicted"/>
<protein>
    <submittedName>
        <fullName evidence="1">Uncharacterized protein</fullName>
    </submittedName>
</protein>
<dbReference type="RefSeq" id="WP_155336744.1">
    <property type="nucleotide sequence ID" value="NZ_BAAABN010000033.1"/>
</dbReference>
<organism evidence="1 2">
    <name type="scientific">Acrocarpospora corrugata</name>
    <dbReference type="NCBI Taxonomy" id="35763"/>
    <lineage>
        <taxon>Bacteria</taxon>
        <taxon>Bacillati</taxon>
        <taxon>Actinomycetota</taxon>
        <taxon>Actinomycetes</taxon>
        <taxon>Streptosporangiales</taxon>
        <taxon>Streptosporangiaceae</taxon>
        <taxon>Acrocarpospora</taxon>
    </lineage>
</organism>
<evidence type="ECO:0000313" key="1">
    <source>
        <dbReference type="EMBL" id="GES00406.1"/>
    </source>
</evidence>
<dbReference type="Proteomes" id="UP000334990">
    <property type="component" value="Unassembled WGS sequence"/>
</dbReference>
<evidence type="ECO:0000313" key="2">
    <source>
        <dbReference type="Proteomes" id="UP000334990"/>
    </source>
</evidence>